<dbReference type="Proteomes" id="UP001598130">
    <property type="component" value="Unassembled WGS sequence"/>
</dbReference>
<protein>
    <submittedName>
        <fullName evidence="2">Uncharacterized protein</fullName>
    </submittedName>
</protein>
<comment type="caution">
    <text evidence="2">The sequence shown here is derived from an EMBL/GenBank/DDBJ whole genome shotgun (WGS) entry which is preliminary data.</text>
</comment>
<dbReference type="EMBL" id="JAOTJD010000029">
    <property type="protein sequence ID" value="MFD3265209.1"/>
    <property type="molecule type" value="Genomic_DNA"/>
</dbReference>
<accession>A0ABW6CQ45</accession>
<sequence length="67" mass="7104">MPQDPRSFSPDTPQSGPGQEIDAEAIAEDLEAEGSHQGIGRRGGAPADREHGVKTRAHNKDIISGRT</sequence>
<reference evidence="2 3" key="1">
    <citation type="submission" date="2022-09" db="EMBL/GenBank/DDBJ databases">
        <title>New species of Phenylobacterium.</title>
        <authorList>
            <person name="Mieszkin S."/>
        </authorList>
    </citation>
    <scope>NUCLEOTIDE SEQUENCE [LARGE SCALE GENOMIC DNA]</scope>
    <source>
        <strain evidence="2 3">HK31-G</strain>
    </source>
</reference>
<feature type="compositionally biased region" description="Basic and acidic residues" evidence="1">
    <location>
        <begin position="47"/>
        <end position="67"/>
    </location>
</feature>
<evidence type="ECO:0000313" key="2">
    <source>
        <dbReference type="EMBL" id="MFD3265209.1"/>
    </source>
</evidence>
<organism evidence="2 3">
    <name type="scientific">Phenylobacterium ferrooxidans</name>
    <dbReference type="NCBI Taxonomy" id="2982689"/>
    <lineage>
        <taxon>Bacteria</taxon>
        <taxon>Pseudomonadati</taxon>
        <taxon>Pseudomonadota</taxon>
        <taxon>Alphaproteobacteria</taxon>
        <taxon>Caulobacterales</taxon>
        <taxon>Caulobacteraceae</taxon>
        <taxon>Phenylobacterium</taxon>
    </lineage>
</organism>
<feature type="region of interest" description="Disordered" evidence="1">
    <location>
        <begin position="1"/>
        <end position="67"/>
    </location>
</feature>
<proteinExistence type="predicted"/>
<name>A0ABW6CQ45_9CAUL</name>
<feature type="compositionally biased region" description="Acidic residues" evidence="1">
    <location>
        <begin position="21"/>
        <end position="32"/>
    </location>
</feature>
<evidence type="ECO:0000256" key="1">
    <source>
        <dbReference type="SAM" id="MobiDB-lite"/>
    </source>
</evidence>
<evidence type="ECO:0000313" key="3">
    <source>
        <dbReference type="Proteomes" id="UP001598130"/>
    </source>
</evidence>
<keyword evidence="3" id="KW-1185">Reference proteome</keyword>
<dbReference type="RefSeq" id="WP_377370685.1">
    <property type="nucleotide sequence ID" value="NZ_JAOTJD010000029.1"/>
</dbReference>
<gene>
    <name evidence="2" type="ORF">OCL97_14725</name>
</gene>